<dbReference type="InterPro" id="IPR001660">
    <property type="entry name" value="SAM"/>
</dbReference>
<dbReference type="Pfam" id="PF00536">
    <property type="entry name" value="SAM_1"/>
    <property type="match status" value="1"/>
</dbReference>
<dbReference type="PANTHER" id="PTHR46829:SF1">
    <property type="entry name" value="STERILE ALPHA MOTIF DOMAIN-CONTAINING PROTEIN 15"/>
    <property type="match status" value="1"/>
</dbReference>
<gene>
    <name evidence="3" type="primary">jg19503</name>
    <name evidence="3" type="ORF">PAEG_LOCUS21217</name>
</gene>
<dbReference type="Proteomes" id="UP000838756">
    <property type="component" value="Unassembled WGS sequence"/>
</dbReference>
<evidence type="ECO:0000259" key="2">
    <source>
        <dbReference type="PROSITE" id="PS50105"/>
    </source>
</evidence>
<dbReference type="PROSITE" id="PS50105">
    <property type="entry name" value="SAM_DOMAIN"/>
    <property type="match status" value="1"/>
</dbReference>
<comment type="caution">
    <text evidence="3">The sequence shown here is derived from an EMBL/GenBank/DDBJ whole genome shotgun (WGS) entry which is preliminary data.</text>
</comment>
<dbReference type="EMBL" id="CAKXAJ010025919">
    <property type="protein sequence ID" value="CAH2245872.1"/>
    <property type="molecule type" value="Genomic_DNA"/>
</dbReference>
<feature type="region of interest" description="Disordered" evidence="1">
    <location>
        <begin position="1"/>
        <end position="25"/>
    </location>
</feature>
<proteinExistence type="predicted"/>
<keyword evidence="4" id="KW-1185">Reference proteome</keyword>
<name>A0A8S4S703_9NEOP</name>
<dbReference type="SMART" id="SM00454">
    <property type="entry name" value="SAM"/>
    <property type="match status" value="1"/>
</dbReference>
<evidence type="ECO:0000313" key="4">
    <source>
        <dbReference type="Proteomes" id="UP000838756"/>
    </source>
</evidence>
<organism evidence="3 4">
    <name type="scientific">Pararge aegeria aegeria</name>
    <dbReference type="NCBI Taxonomy" id="348720"/>
    <lineage>
        <taxon>Eukaryota</taxon>
        <taxon>Metazoa</taxon>
        <taxon>Ecdysozoa</taxon>
        <taxon>Arthropoda</taxon>
        <taxon>Hexapoda</taxon>
        <taxon>Insecta</taxon>
        <taxon>Pterygota</taxon>
        <taxon>Neoptera</taxon>
        <taxon>Endopterygota</taxon>
        <taxon>Lepidoptera</taxon>
        <taxon>Glossata</taxon>
        <taxon>Ditrysia</taxon>
        <taxon>Papilionoidea</taxon>
        <taxon>Nymphalidae</taxon>
        <taxon>Satyrinae</taxon>
        <taxon>Satyrini</taxon>
        <taxon>Parargina</taxon>
        <taxon>Pararge</taxon>
    </lineage>
</organism>
<feature type="domain" description="SAM" evidence="2">
    <location>
        <begin position="97"/>
        <end position="162"/>
    </location>
</feature>
<dbReference type="OrthoDB" id="6133291at2759"/>
<dbReference type="SUPFAM" id="SSF47769">
    <property type="entry name" value="SAM/Pointed domain"/>
    <property type="match status" value="1"/>
</dbReference>
<evidence type="ECO:0000256" key="1">
    <source>
        <dbReference type="SAM" id="MobiDB-lite"/>
    </source>
</evidence>
<accession>A0A8S4S703</accession>
<dbReference type="InterPro" id="IPR013761">
    <property type="entry name" value="SAM/pointed_sf"/>
</dbReference>
<protein>
    <submittedName>
        <fullName evidence="3">Jg19503 protein</fullName>
    </submittedName>
</protein>
<evidence type="ECO:0000313" key="3">
    <source>
        <dbReference type="EMBL" id="CAH2245872.1"/>
    </source>
</evidence>
<dbReference type="PANTHER" id="PTHR46829">
    <property type="entry name" value="STERILE ALPHA MOTIF DOMAIN-CONTAINING PROTEIN 15"/>
    <property type="match status" value="1"/>
</dbReference>
<sequence>MSAEDIKTVKKPETSQPRRRPKKLVIPKRAPSIVAPKKLPVFITPDKTTCLECPCFPKEDPYDKNKKLNPCQKSPVSLYEMASAVVDKLDLPAAFDWTEDDVARWMEDDVGFPQYKACILRNHINGKRLITLEDPSKLAELNIRDFGHIQTITSKLRRLFNVEFVRFARSIGLPPRKPLTHCTWFKSRTGPSWGVRQNWTRKKNCLLFAETPPLSNVRLDEFDSTPSPP</sequence>
<dbReference type="AlphaFoldDB" id="A0A8S4S703"/>
<reference evidence="3" key="1">
    <citation type="submission" date="2022-03" db="EMBL/GenBank/DDBJ databases">
        <authorList>
            <person name="Lindestad O."/>
        </authorList>
    </citation>
    <scope>NUCLEOTIDE SEQUENCE</scope>
</reference>
<dbReference type="Gene3D" id="1.10.150.50">
    <property type="entry name" value="Transcription Factor, Ets-1"/>
    <property type="match status" value="1"/>
</dbReference>
<feature type="compositionally biased region" description="Basic and acidic residues" evidence="1">
    <location>
        <begin position="1"/>
        <end position="13"/>
    </location>
</feature>